<name>A0A371FI68_MUCPR</name>
<sequence length="194" mass="21902">QQSSIKTIPLLFPSRVVQARKFEINDELLQTFNKVEIKIPLLDTIKQIPKYTKFLKELCTNKKKKLKGDVKVGRNVFALTKSEQVYALIQPTMPKKCSDLDTFFVPCTIGKCNFNVMSDLGTSINVMPSSIYKSLRLDILEPSHVVTQLANKSIVDLLGILEDVLVQISMLDGKDELSSKRPTLILCRPFLKTS</sequence>
<feature type="non-terminal residue" evidence="1">
    <location>
        <position position="1"/>
    </location>
</feature>
<reference evidence="1" key="1">
    <citation type="submission" date="2018-05" db="EMBL/GenBank/DDBJ databases">
        <title>Draft genome of Mucuna pruriens seed.</title>
        <authorList>
            <person name="Nnadi N.E."/>
            <person name="Vos R."/>
            <person name="Hasami M.H."/>
            <person name="Devisetty U.K."/>
            <person name="Aguiy J.C."/>
        </authorList>
    </citation>
    <scope>NUCLEOTIDE SEQUENCE [LARGE SCALE GENOMIC DNA]</scope>
    <source>
        <strain evidence="1">JCA_2017</strain>
    </source>
</reference>
<dbReference type="EMBL" id="QJKJ01009058">
    <property type="protein sequence ID" value="RDX77823.1"/>
    <property type="molecule type" value="Genomic_DNA"/>
</dbReference>
<accession>A0A371FI68</accession>
<comment type="caution">
    <text evidence="1">The sequence shown here is derived from an EMBL/GenBank/DDBJ whole genome shotgun (WGS) entry which is preliminary data.</text>
</comment>
<dbReference type="PANTHER" id="PTHR33067">
    <property type="entry name" value="RNA-DIRECTED DNA POLYMERASE-RELATED"/>
    <property type="match status" value="1"/>
</dbReference>
<keyword evidence="2" id="KW-1185">Reference proteome</keyword>
<evidence type="ECO:0000313" key="2">
    <source>
        <dbReference type="Proteomes" id="UP000257109"/>
    </source>
</evidence>
<evidence type="ECO:0008006" key="3">
    <source>
        <dbReference type="Google" id="ProtNLM"/>
    </source>
</evidence>
<proteinExistence type="predicted"/>
<dbReference type="PANTHER" id="PTHR33067:SF9">
    <property type="entry name" value="RNA-DIRECTED DNA POLYMERASE"/>
    <property type="match status" value="1"/>
</dbReference>
<protein>
    <recommendedName>
        <fullName evidence="3">Aspartic peptidase DDI1-type domain-containing protein</fullName>
    </recommendedName>
</protein>
<dbReference type="AlphaFoldDB" id="A0A371FI68"/>
<dbReference type="InterPro" id="IPR021109">
    <property type="entry name" value="Peptidase_aspartic_dom_sf"/>
</dbReference>
<gene>
    <name evidence="1" type="ORF">CR513_41988</name>
</gene>
<organism evidence="1 2">
    <name type="scientific">Mucuna pruriens</name>
    <name type="common">Velvet bean</name>
    <name type="synonym">Dolichos pruriens</name>
    <dbReference type="NCBI Taxonomy" id="157652"/>
    <lineage>
        <taxon>Eukaryota</taxon>
        <taxon>Viridiplantae</taxon>
        <taxon>Streptophyta</taxon>
        <taxon>Embryophyta</taxon>
        <taxon>Tracheophyta</taxon>
        <taxon>Spermatophyta</taxon>
        <taxon>Magnoliopsida</taxon>
        <taxon>eudicotyledons</taxon>
        <taxon>Gunneridae</taxon>
        <taxon>Pentapetalae</taxon>
        <taxon>rosids</taxon>
        <taxon>fabids</taxon>
        <taxon>Fabales</taxon>
        <taxon>Fabaceae</taxon>
        <taxon>Papilionoideae</taxon>
        <taxon>50 kb inversion clade</taxon>
        <taxon>NPAAA clade</taxon>
        <taxon>indigoferoid/millettioid clade</taxon>
        <taxon>Phaseoleae</taxon>
        <taxon>Mucuna</taxon>
    </lineage>
</organism>
<evidence type="ECO:0000313" key="1">
    <source>
        <dbReference type="EMBL" id="RDX77823.1"/>
    </source>
</evidence>
<dbReference type="Gene3D" id="2.40.70.10">
    <property type="entry name" value="Acid Proteases"/>
    <property type="match status" value="1"/>
</dbReference>
<dbReference type="Proteomes" id="UP000257109">
    <property type="component" value="Unassembled WGS sequence"/>
</dbReference>